<comment type="caution">
    <text evidence="1">The sequence shown here is derived from an EMBL/GenBank/DDBJ whole genome shotgun (WGS) entry which is preliminary data.</text>
</comment>
<dbReference type="Proteomes" id="UP000679950">
    <property type="component" value="Unassembled WGS sequence"/>
</dbReference>
<reference evidence="1 2" key="1">
    <citation type="submission" date="2021-03" db="EMBL/GenBank/DDBJ databases">
        <title>Antimicrobial resistance genes in bacteria isolated from Japanese honey, and their potential for conferring macrolide and lincosamide resistance in the American foulbrood pathogen Paenibacillus larvae.</title>
        <authorList>
            <person name="Okamoto M."/>
            <person name="Kumagai M."/>
            <person name="Kanamori H."/>
            <person name="Takamatsu D."/>
        </authorList>
    </citation>
    <scope>NUCLEOTIDE SEQUENCE [LARGE SCALE GENOMIC DNA]</scope>
    <source>
        <strain evidence="1 2">J8TS2</strain>
    </source>
</reference>
<evidence type="ECO:0000313" key="1">
    <source>
        <dbReference type="EMBL" id="GIN58351.1"/>
    </source>
</evidence>
<protein>
    <recommendedName>
        <fullName evidence="3">Extracellular solute-binding protein</fullName>
    </recommendedName>
</protein>
<proteinExistence type="predicted"/>
<dbReference type="SUPFAM" id="SSF53850">
    <property type="entry name" value="Periplasmic binding protein-like II"/>
    <property type="match status" value="1"/>
</dbReference>
<keyword evidence="2" id="KW-1185">Reference proteome</keyword>
<evidence type="ECO:0008006" key="3">
    <source>
        <dbReference type="Google" id="ProtNLM"/>
    </source>
</evidence>
<gene>
    <name evidence="1" type="ORF">J8TS2_26700</name>
</gene>
<dbReference type="InterPro" id="IPR006059">
    <property type="entry name" value="SBP"/>
</dbReference>
<organism evidence="1 2">
    <name type="scientific">Lederbergia ruris</name>
    <dbReference type="NCBI Taxonomy" id="217495"/>
    <lineage>
        <taxon>Bacteria</taxon>
        <taxon>Bacillati</taxon>
        <taxon>Bacillota</taxon>
        <taxon>Bacilli</taxon>
        <taxon>Bacillales</taxon>
        <taxon>Bacillaceae</taxon>
        <taxon>Lederbergia</taxon>
    </lineage>
</organism>
<dbReference type="RefSeq" id="WP_212966584.1">
    <property type="nucleotide sequence ID" value="NZ_BORB01000022.1"/>
</dbReference>
<sequence length="387" mass="44971">MKLRVLFLLSVCIVILSTVYTINLINQDFVLNKEDEYEDTMTIWMTTPGLLSSMNHFEEESKIKVNIKQFNNQATLLEELALAHTEGNLPDIIEVGSSYGLDEVVKIGNPYSSEEIGQELFAPFHEAILENFYYTDELYGYPLGMELPIIMINRSILNNHFAEDQLITPFSSDDSLETYKLIQDRINHNNQTKPFWLFHFDEDIPYYWEAYQYTREGSDISFERYWTNLVKEYQLMPPLDEHMAVTRFSNMEIGVLITTSSKLQMIQELIGNTFEFDVLPLLDSGELLFISGNGFVALDNGGNIRQFYQFVGQEDVQLEILKNTGWMPTRKTSMSNETFIYQLPMAKYLIHLVQENNRFHGQAASEGSRNIWKNIQEKAQEIERNSE</sequence>
<dbReference type="Gene3D" id="3.40.190.10">
    <property type="entry name" value="Periplasmic binding protein-like II"/>
    <property type="match status" value="1"/>
</dbReference>
<dbReference type="Pfam" id="PF13416">
    <property type="entry name" value="SBP_bac_8"/>
    <property type="match status" value="1"/>
</dbReference>
<evidence type="ECO:0000313" key="2">
    <source>
        <dbReference type="Proteomes" id="UP000679950"/>
    </source>
</evidence>
<dbReference type="EMBL" id="BORB01000022">
    <property type="protein sequence ID" value="GIN58351.1"/>
    <property type="molecule type" value="Genomic_DNA"/>
</dbReference>
<accession>A0ABQ4KLJ2</accession>
<name>A0ABQ4KLJ2_9BACI</name>